<dbReference type="EC" id="6.1.1.6" evidence="7"/>
<dbReference type="NCBIfam" id="TIGR00499">
    <property type="entry name" value="lysS_bact"/>
    <property type="match status" value="1"/>
</dbReference>
<evidence type="ECO:0000256" key="1">
    <source>
        <dbReference type="ARBA" id="ARBA00022598"/>
    </source>
</evidence>
<dbReference type="InterPro" id="IPR002313">
    <property type="entry name" value="Lys-tRNA-ligase_II"/>
</dbReference>
<keyword evidence="7" id="KW-0648">Protein biosynthesis</keyword>
<dbReference type="PANTHER" id="PTHR42918">
    <property type="entry name" value="LYSYL-TRNA SYNTHETASE"/>
    <property type="match status" value="1"/>
</dbReference>
<dbReference type="SUPFAM" id="SSF55681">
    <property type="entry name" value="Class II aaRS and biotin synthetases"/>
    <property type="match status" value="1"/>
</dbReference>
<comment type="cofactor">
    <cofactor evidence="7 8">
        <name>Mg(2+)</name>
        <dbReference type="ChEBI" id="CHEBI:18420"/>
    </cofactor>
    <text evidence="7 8">Binds 3 Mg(2+) ions per subunit.</text>
</comment>
<comment type="caution">
    <text evidence="10">The sequence shown here is derived from an EMBL/GenBank/DDBJ whole genome shotgun (WGS) entry which is preliminary data.</text>
</comment>
<keyword evidence="1 7" id="KW-0436">Ligase</keyword>
<dbReference type="GO" id="GO:0000049">
    <property type="term" value="F:tRNA binding"/>
    <property type="evidence" value="ECO:0007669"/>
    <property type="project" value="TreeGrafter"/>
</dbReference>
<dbReference type="GO" id="GO:0006430">
    <property type="term" value="P:lysyl-tRNA aminoacylation"/>
    <property type="evidence" value="ECO:0007669"/>
    <property type="project" value="UniProtKB-UniRule"/>
</dbReference>
<sequence>MPLEDIRAERLKKLEELRRIEIDPYPADSSRTLSVGELLGDFEAYEAKKKEAMIAGRLMALREHGGATFGDLRDASGTLQALFKRDVLGDPYDTIVGRLDIGDIVEVSGVPFTTKRGEKTIAASSVRILAKSLRPLPEKWHGLVDVEERLRRRYLDLVMDPEARDLFVRKSKFWQAARSFMLQQGFLEVETPALEQIPGGADAEPFVTHLNALDIDLYLRISLELPLKRLIVGGYEKVFEIGRIFRNEGIDREHLQDYTQLEFYWAFADYNDLMPLVESLYKTVISETLGTLAHLSNGETIDWSRPWPRIDYYEAFKKETGIDLGEATEKALAAYAKNEHIDIAKHHGKGRMIDAIFKKKVRPTLTNPSFLINPPVEVEPLAKRLASDKSRVERVQVMACGTELGKGFSELNDPLDQRQRFLEQETLRRTGDAEAQRLDEDFIEALEYGMPPTAGFGFSERLFAVIMDKPVRETVFFPLMRPRG</sequence>
<dbReference type="CDD" id="cd04322">
    <property type="entry name" value="LysRS_N"/>
    <property type="match status" value="1"/>
</dbReference>
<keyword evidence="3 7" id="KW-0547">Nucleotide-binding</keyword>
<dbReference type="InterPro" id="IPR004365">
    <property type="entry name" value="NA-bd_OB_tRNA"/>
</dbReference>
<dbReference type="Gene3D" id="3.30.930.10">
    <property type="entry name" value="Bira Bifunctional Protein, Domain 2"/>
    <property type="match status" value="1"/>
</dbReference>
<evidence type="ECO:0000256" key="2">
    <source>
        <dbReference type="ARBA" id="ARBA00022723"/>
    </source>
</evidence>
<dbReference type="PRINTS" id="PR00982">
    <property type="entry name" value="TRNASYNTHLYS"/>
</dbReference>
<dbReference type="InterPro" id="IPR044136">
    <property type="entry name" value="Lys-tRNA-ligase_II_N"/>
</dbReference>
<dbReference type="Proteomes" id="UP000724148">
    <property type="component" value="Unassembled WGS sequence"/>
</dbReference>
<dbReference type="InterPro" id="IPR045864">
    <property type="entry name" value="aa-tRNA-synth_II/BPL/LPL"/>
</dbReference>
<evidence type="ECO:0000256" key="3">
    <source>
        <dbReference type="ARBA" id="ARBA00022741"/>
    </source>
</evidence>
<dbReference type="InterPro" id="IPR004364">
    <property type="entry name" value="Aa-tRNA-synt_II"/>
</dbReference>
<evidence type="ECO:0000313" key="11">
    <source>
        <dbReference type="Proteomes" id="UP000724148"/>
    </source>
</evidence>
<dbReference type="Pfam" id="PF01336">
    <property type="entry name" value="tRNA_anti-codon"/>
    <property type="match status" value="1"/>
</dbReference>
<keyword evidence="4 7" id="KW-0067">ATP-binding</keyword>
<dbReference type="SUPFAM" id="SSF50249">
    <property type="entry name" value="Nucleic acid-binding proteins"/>
    <property type="match status" value="1"/>
</dbReference>
<accession>A0A931SC08</accession>
<feature type="domain" description="Aminoacyl-transfer RNA synthetases class-II family profile" evidence="9">
    <location>
        <begin position="175"/>
        <end position="482"/>
    </location>
</feature>
<feature type="binding site" evidence="7">
    <location>
        <position position="403"/>
    </location>
    <ligand>
        <name>Mg(2+)</name>
        <dbReference type="ChEBI" id="CHEBI:18420"/>
        <label>2</label>
    </ligand>
</feature>
<dbReference type="InterPro" id="IPR012340">
    <property type="entry name" value="NA-bd_OB-fold"/>
</dbReference>
<comment type="subunit">
    <text evidence="7">Homodimer.</text>
</comment>
<dbReference type="EMBL" id="JACOZA010000082">
    <property type="protein sequence ID" value="MBI2097147.1"/>
    <property type="molecule type" value="Genomic_DNA"/>
</dbReference>
<reference evidence="10" key="1">
    <citation type="submission" date="2020-07" db="EMBL/GenBank/DDBJ databases">
        <title>Huge and variable diversity of episymbiotic CPR bacteria and DPANN archaea in groundwater ecosystems.</title>
        <authorList>
            <person name="He C.Y."/>
            <person name="Keren R."/>
            <person name="Whittaker M."/>
            <person name="Farag I.F."/>
            <person name="Doudna J."/>
            <person name="Cate J.H.D."/>
            <person name="Banfield J.F."/>
        </authorList>
    </citation>
    <scope>NUCLEOTIDE SEQUENCE</scope>
    <source>
        <strain evidence="10">NC_groundwater_193_Ag_S-0.1um_51_7</strain>
    </source>
</reference>
<name>A0A931SC08_9BACT</name>
<proteinExistence type="inferred from homology"/>
<dbReference type="AlphaFoldDB" id="A0A931SC08"/>
<dbReference type="InterPro" id="IPR006195">
    <property type="entry name" value="aa-tRNA-synth_II"/>
</dbReference>
<protein>
    <recommendedName>
        <fullName evidence="7">Lysine--tRNA ligase</fullName>
        <ecNumber evidence="7">6.1.1.6</ecNumber>
    </recommendedName>
    <alternativeName>
        <fullName evidence="7">Lysyl-tRNA synthetase</fullName>
        <shortName evidence="7">LysRS</shortName>
    </alternativeName>
</protein>
<gene>
    <name evidence="7 10" type="primary">lysS</name>
    <name evidence="10" type="ORF">HYT40_03310</name>
</gene>
<keyword evidence="7" id="KW-0963">Cytoplasm</keyword>
<feature type="binding site" evidence="7">
    <location>
        <position position="403"/>
    </location>
    <ligand>
        <name>Mg(2+)</name>
        <dbReference type="ChEBI" id="CHEBI:18420"/>
        <label>1</label>
    </ligand>
</feature>
<comment type="subcellular location">
    <subcellularLocation>
        <location evidence="7">Cytoplasm</location>
    </subcellularLocation>
</comment>
<comment type="catalytic activity">
    <reaction evidence="6 7 8">
        <text>tRNA(Lys) + L-lysine + ATP = L-lysyl-tRNA(Lys) + AMP + diphosphate</text>
        <dbReference type="Rhea" id="RHEA:20792"/>
        <dbReference type="Rhea" id="RHEA-COMP:9696"/>
        <dbReference type="Rhea" id="RHEA-COMP:9697"/>
        <dbReference type="ChEBI" id="CHEBI:30616"/>
        <dbReference type="ChEBI" id="CHEBI:32551"/>
        <dbReference type="ChEBI" id="CHEBI:33019"/>
        <dbReference type="ChEBI" id="CHEBI:78442"/>
        <dbReference type="ChEBI" id="CHEBI:78529"/>
        <dbReference type="ChEBI" id="CHEBI:456215"/>
        <dbReference type="EC" id="6.1.1.6"/>
    </reaction>
</comment>
<keyword evidence="2 7" id="KW-0479">Metal-binding</keyword>
<dbReference type="GO" id="GO:0000287">
    <property type="term" value="F:magnesium ion binding"/>
    <property type="evidence" value="ECO:0007669"/>
    <property type="project" value="UniProtKB-UniRule"/>
</dbReference>
<keyword evidence="5 7" id="KW-0030">Aminoacyl-tRNA synthetase</keyword>
<evidence type="ECO:0000256" key="8">
    <source>
        <dbReference type="RuleBase" id="RU000336"/>
    </source>
</evidence>
<comment type="caution">
    <text evidence="7">Lacks conserved residue(s) required for the propagation of feature annotation.</text>
</comment>
<evidence type="ECO:0000256" key="6">
    <source>
        <dbReference type="ARBA" id="ARBA00048573"/>
    </source>
</evidence>
<dbReference type="PROSITE" id="PS50862">
    <property type="entry name" value="AA_TRNA_LIGASE_II"/>
    <property type="match status" value="1"/>
</dbReference>
<evidence type="ECO:0000256" key="7">
    <source>
        <dbReference type="HAMAP-Rule" id="MF_00252"/>
    </source>
</evidence>
<dbReference type="GO" id="GO:0004824">
    <property type="term" value="F:lysine-tRNA ligase activity"/>
    <property type="evidence" value="ECO:0007669"/>
    <property type="project" value="UniProtKB-UniRule"/>
</dbReference>
<dbReference type="HAMAP" id="MF_00252">
    <property type="entry name" value="Lys_tRNA_synth_class2"/>
    <property type="match status" value="1"/>
</dbReference>
<keyword evidence="7 8" id="KW-0460">Magnesium</keyword>
<dbReference type="InterPro" id="IPR018149">
    <property type="entry name" value="Lys-tRNA-synth_II_C"/>
</dbReference>
<evidence type="ECO:0000313" key="10">
    <source>
        <dbReference type="EMBL" id="MBI2097147.1"/>
    </source>
</evidence>
<evidence type="ECO:0000256" key="4">
    <source>
        <dbReference type="ARBA" id="ARBA00022840"/>
    </source>
</evidence>
<dbReference type="GO" id="GO:0005829">
    <property type="term" value="C:cytosol"/>
    <property type="evidence" value="ECO:0007669"/>
    <property type="project" value="TreeGrafter"/>
</dbReference>
<evidence type="ECO:0000259" key="9">
    <source>
        <dbReference type="PROSITE" id="PS50862"/>
    </source>
</evidence>
<organism evidence="10 11">
    <name type="scientific">Candidatus Sungiibacteriota bacterium</name>
    <dbReference type="NCBI Taxonomy" id="2750080"/>
    <lineage>
        <taxon>Bacteria</taxon>
        <taxon>Candidatus Sungiibacteriota</taxon>
    </lineage>
</organism>
<dbReference type="PANTHER" id="PTHR42918:SF15">
    <property type="entry name" value="LYSINE--TRNA LIGASE, CHLOROPLASTIC_MITOCHONDRIAL"/>
    <property type="match status" value="1"/>
</dbReference>
<dbReference type="GO" id="GO:0005524">
    <property type="term" value="F:ATP binding"/>
    <property type="evidence" value="ECO:0007669"/>
    <property type="project" value="UniProtKB-UniRule"/>
</dbReference>
<dbReference type="Pfam" id="PF00152">
    <property type="entry name" value="tRNA-synt_2"/>
    <property type="match status" value="1"/>
</dbReference>
<evidence type="ECO:0000256" key="5">
    <source>
        <dbReference type="ARBA" id="ARBA00023146"/>
    </source>
</evidence>
<comment type="similarity">
    <text evidence="7">Belongs to the class-II aminoacyl-tRNA synthetase family.</text>
</comment>
<dbReference type="NCBIfam" id="NF001756">
    <property type="entry name" value="PRK00484.1"/>
    <property type="match status" value="1"/>
</dbReference>
<dbReference type="Gene3D" id="2.40.50.140">
    <property type="entry name" value="Nucleic acid-binding proteins"/>
    <property type="match status" value="1"/>
</dbReference>